<dbReference type="InterPro" id="IPR051946">
    <property type="entry name" value="Intracell_Traff-Reg"/>
</dbReference>
<keyword evidence="4" id="KW-0496">Mitochondrion</keyword>
<proteinExistence type="inferred from homology"/>
<evidence type="ECO:0000256" key="6">
    <source>
        <dbReference type="SAM" id="MobiDB-lite"/>
    </source>
</evidence>
<dbReference type="InterPro" id="IPR022154">
    <property type="entry name" value="TRAK1/2_C"/>
</dbReference>
<sequence length="597" mass="66373">MSSDAFGGASSIDCASIVEKLMQKDRDLEIAAKIGQSLLEQNKDLQQRTEFLEESLAKSSEEMVQMKHELDRKAELLRVYCHYDDDGFTRETIDDSLKKRLEKTRLENLQLKQDVFSIKKEMEAQIDRDRKRYEDVSRQFEQAQHQIASLHAQVIERGEDYAAQSLVVEKLLREISLKCCRERELTAENVDLSRQVDEALQRQTELSMQMKELQERYAELRSMFCDAEEELSRFRSAPPLRTGSVDSLYDSLASELENSDSGFSSTPAASARAGEALNLRLELQRVTEAKIKPSPSKEEVDVPSSVLAEVVRKKISIEPIAPPQTPQSDAAVTPTETAPTPTKKAGLVRKLTCDVSTSCTELAGPSLSPLATSTPGKSTTTEGLLQLSEPRSTSSTPGTPPSSLFHPRFRGSLRLPLHSQTTAALSKCPSDDSLEDYVAPKMGEPGVPGTRDLNFSLRMLKARRKTISPSVPARQPLLDSLVHQQLLRWRRRLLLDRQSTKISKSREEPWIDYSVVLGQDHQRMVRSYRGAVTVGLGALKLSEQSGVLSRAEINTPTCSPQRISDNMLSGGLRSLTPSLSGTVGDAFSGKGILVRRF</sequence>
<evidence type="ECO:0000256" key="4">
    <source>
        <dbReference type="ARBA" id="ARBA00023128"/>
    </source>
</evidence>
<gene>
    <name evidence="8" type="primary">Necator_chrI.g3276</name>
    <name evidence="8" type="ORF">RB195_007147</name>
</gene>
<feature type="region of interest" description="Disordered" evidence="6">
    <location>
        <begin position="319"/>
        <end position="343"/>
    </location>
</feature>
<comment type="similarity">
    <text evidence="2">Belongs to the milton family.</text>
</comment>
<dbReference type="PANTHER" id="PTHR15751">
    <property type="entry name" value="TRAFFICKING KINESIN-BINDING PROTEIN"/>
    <property type="match status" value="1"/>
</dbReference>
<comment type="subcellular location">
    <subcellularLocation>
        <location evidence="1">Mitochondrion</location>
    </subcellularLocation>
</comment>
<evidence type="ECO:0000256" key="2">
    <source>
        <dbReference type="ARBA" id="ARBA00007007"/>
    </source>
</evidence>
<dbReference type="PANTHER" id="PTHR15751:SF12">
    <property type="entry name" value="TRAFFICKING KINESIN-BINDING PROTEIN MILT"/>
    <property type="match status" value="1"/>
</dbReference>
<keyword evidence="9" id="KW-1185">Reference proteome</keyword>
<accession>A0ABR1BYP8</accession>
<dbReference type="EMBL" id="JAVFWL010000001">
    <property type="protein sequence ID" value="KAK6730512.1"/>
    <property type="molecule type" value="Genomic_DNA"/>
</dbReference>
<feature type="coiled-coil region" evidence="5">
    <location>
        <begin position="182"/>
        <end position="223"/>
    </location>
</feature>
<evidence type="ECO:0000256" key="5">
    <source>
        <dbReference type="SAM" id="Coils"/>
    </source>
</evidence>
<dbReference type="Pfam" id="PF04849">
    <property type="entry name" value="HAP1_N"/>
    <property type="match status" value="1"/>
</dbReference>
<feature type="coiled-coil region" evidence="5">
    <location>
        <begin position="119"/>
        <end position="153"/>
    </location>
</feature>
<dbReference type="Pfam" id="PF12448">
    <property type="entry name" value="Milton"/>
    <property type="match status" value="1"/>
</dbReference>
<evidence type="ECO:0000313" key="8">
    <source>
        <dbReference type="EMBL" id="KAK6730512.1"/>
    </source>
</evidence>
<dbReference type="SMART" id="SM01424">
    <property type="entry name" value="HAP1_N"/>
    <property type="match status" value="1"/>
</dbReference>
<name>A0ABR1BYP8_NECAM</name>
<dbReference type="Proteomes" id="UP001303046">
    <property type="component" value="Unassembled WGS sequence"/>
</dbReference>
<protein>
    <recommendedName>
        <fullName evidence="7">HAP1 N-terminal domain-containing protein</fullName>
    </recommendedName>
</protein>
<feature type="compositionally biased region" description="Low complexity" evidence="6">
    <location>
        <begin position="388"/>
        <end position="403"/>
    </location>
</feature>
<evidence type="ECO:0000256" key="3">
    <source>
        <dbReference type="ARBA" id="ARBA00023054"/>
    </source>
</evidence>
<evidence type="ECO:0000259" key="7">
    <source>
        <dbReference type="SMART" id="SM01424"/>
    </source>
</evidence>
<feature type="compositionally biased region" description="Low complexity" evidence="6">
    <location>
        <begin position="330"/>
        <end position="342"/>
    </location>
</feature>
<comment type="caution">
    <text evidence="8">The sequence shown here is derived from an EMBL/GenBank/DDBJ whole genome shotgun (WGS) entry which is preliminary data.</text>
</comment>
<organism evidence="8 9">
    <name type="scientific">Necator americanus</name>
    <name type="common">Human hookworm</name>
    <dbReference type="NCBI Taxonomy" id="51031"/>
    <lineage>
        <taxon>Eukaryota</taxon>
        <taxon>Metazoa</taxon>
        <taxon>Ecdysozoa</taxon>
        <taxon>Nematoda</taxon>
        <taxon>Chromadorea</taxon>
        <taxon>Rhabditida</taxon>
        <taxon>Rhabditina</taxon>
        <taxon>Rhabditomorpha</taxon>
        <taxon>Strongyloidea</taxon>
        <taxon>Ancylostomatidae</taxon>
        <taxon>Bunostominae</taxon>
        <taxon>Necator</taxon>
    </lineage>
</organism>
<keyword evidence="3 5" id="KW-0175">Coiled coil</keyword>
<feature type="coiled-coil region" evidence="5">
    <location>
        <begin position="35"/>
        <end position="69"/>
    </location>
</feature>
<evidence type="ECO:0000256" key="1">
    <source>
        <dbReference type="ARBA" id="ARBA00004173"/>
    </source>
</evidence>
<feature type="compositionally biased region" description="Polar residues" evidence="6">
    <location>
        <begin position="369"/>
        <end position="383"/>
    </location>
</feature>
<feature type="domain" description="HAP1 N-terminal" evidence="7">
    <location>
        <begin position="3"/>
        <end position="237"/>
    </location>
</feature>
<dbReference type="InterPro" id="IPR006933">
    <property type="entry name" value="HAP1_N"/>
</dbReference>
<feature type="region of interest" description="Disordered" evidence="6">
    <location>
        <begin position="362"/>
        <end position="409"/>
    </location>
</feature>
<evidence type="ECO:0000313" key="9">
    <source>
        <dbReference type="Proteomes" id="UP001303046"/>
    </source>
</evidence>
<reference evidence="8 9" key="1">
    <citation type="submission" date="2023-08" db="EMBL/GenBank/DDBJ databases">
        <title>A Necator americanus chromosomal reference genome.</title>
        <authorList>
            <person name="Ilik V."/>
            <person name="Petrzelkova K.J."/>
            <person name="Pardy F."/>
            <person name="Fuh T."/>
            <person name="Niatou-Singa F.S."/>
            <person name="Gouil Q."/>
            <person name="Baker L."/>
            <person name="Ritchie M.E."/>
            <person name="Jex A.R."/>
            <person name="Gazzola D."/>
            <person name="Li H."/>
            <person name="Toshio Fujiwara R."/>
            <person name="Zhan B."/>
            <person name="Aroian R.V."/>
            <person name="Pafco B."/>
            <person name="Schwarz E.M."/>
        </authorList>
    </citation>
    <scope>NUCLEOTIDE SEQUENCE [LARGE SCALE GENOMIC DNA]</scope>
    <source>
        <strain evidence="8 9">Aroian</strain>
        <tissue evidence="8">Whole animal</tissue>
    </source>
</reference>